<organism evidence="1 2">
    <name type="scientific">Massilia genomosp. 1</name>
    <dbReference type="NCBI Taxonomy" id="2609280"/>
    <lineage>
        <taxon>Bacteria</taxon>
        <taxon>Pseudomonadati</taxon>
        <taxon>Pseudomonadota</taxon>
        <taxon>Betaproteobacteria</taxon>
        <taxon>Burkholderiales</taxon>
        <taxon>Oxalobacteraceae</taxon>
        <taxon>Telluria group</taxon>
        <taxon>Massilia</taxon>
    </lineage>
</organism>
<accession>A0ABX0MVF8</accession>
<evidence type="ECO:0000313" key="2">
    <source>
        <dbReference type="Proteomes" id="UP000610594"/>
    </source>
</evidence>
<protein>
    <recommendedName>
        <fullName evidence="3">SMP-30/Gluconolactonase/LRE-like region domain-containing protein</fullName>
    </recommendedName>
</protein>
<proteinExistence type="predicted"/>
<dbReference type="PANTHER" id="PTHR13833">
    <property type="match status" value="1"/>
</dbReference>
<dbReference type="PANTHER" id="PTHR13833:SF71">
    <property type="entry name" value="NHL DOMAIN-CONTAINING PROTEIN"/>
    <property type="match status" value="1"/>
</dbReference>
<name>A0ABX0MVF8_9BURK</name>
<evidence type="ECO:0000313" key="1">
    <source>
        <dbReference type="EMBL" id="NHZ64660.1"/>
    </source>
</evidence>
<dbReference type="InterPro" id="IPR011042">
    <property type="entry name" value="6-blade_b-propeller_TolB-like"/>
</dbReference>
<dbReference type="EMBL" id="WHJF01000059">
    <property type="protein sequence ID" value="NHZ64660.1"/>
    <property type="molecule type" value="Genomic_DNA"/>
</dbReference>
<keyword evidence="2" id="KW-1185">Reference proteome</keyword>
<comment type="caution">
    <text evidence="1">The sequence shown here is derived from an EMBL/GenBank/DDBJ whole genome shotgun (WGS) entry which is preliminary data.</text>
</comment>
<reference evidence="1 2" key="1">
    <citation type="submission" date="2019-10" db="EMBL/GenBank/DDBJ databases">
        <title>Taxonomy of Antarctic Massilia spp.: description of Massilia rubra sp. nov., Massilia aquatica sp. nov., Massilia mucilaginosa sp. nov., Massilia frigida sp. nov. isolated from streams, lakes and regoliths.</title>
        <authorList>
            <person name="Holochova P."/>
            <person name="Sedlacek I."/>
            <person name="Kralova S."/>
            <person name="Maslanova I."/>
            <person name="Busse H.-J."/>
            <person name="Stankova E."/>
            <person name="Vrbovska V."/>
            <person name="Kovarovic V."/>
            <person name="Bartak M."/>
            <person name="Svec P."/>
            <person name="Pantucek R."/>
        </authorList>
    </citation>
    <scope>NUCLEOTIDE SEQUENCE [LARGE SCALE GENOMIC DNA]</scope>
    <source>
        <strain evidence="1 2">CCM 8694</strain>
    </source>
</reference>
<dbReference type="SUPFAM" id="SSF63829">
    <property type="entry name" value="Calcium-dependent phosphotriesterase"/>
    <property type="match status" value="1"/>
</dbReference>
<dbReference type="Gene3D" id="2.120.10.30">
    <property type="entry name" value="TolB, C-terminal domain"/>
    <property type="match status" value="4"/>
</dbReference>
<evidence type="ECO:0008006" key="3">
    <source>
        <dbReference type="Google" id="ProtNLM"/>
    </source>
</evidence>
<dbReference type="SUPFAM" id="SSF101898">
    <property type="entry name" value="NHL repeat"/>
    <property type="match status" value="1"/>
</dbReference>
<dbReference type="Proteomes" id="UP000610594">
    <property type="component" value="Unassembled WGS sequence"/>
</dbReference>
<gene>
    <name evidence="1" type="ORF">F1735_20555</name>
</gene>
<dbReference type="RefSeq" id="WP_167238686.1">
    <property type="nucleotide sequence ID" value="NZ_WHJF01000059.1"/>
</dbReference>
<sequence length="614" mass="63441">MTPPVKVLPTVLAGAPSLLQTPGGMAVDRAGNTFVLDAGRQLILKITPDGTVSTLAGAELVFGSQDGVGAGASFRFSHESRMLIDAAGNLLVTDTCNNTIRRITPAGAVSTVAGQTGYSCGLRDNPLTPDRQPVRGLFHRPAAIALDTNGDYLVLSGIRALQRVTPAGKVSTVDWARDGTAARPTSLAVGADGVIYLADSTRIYRVESGARLRVLAGQPVNALEDGQGEAAGFNVVGGLVVNQAGDVLIGDGGRLRKMTPAGMVTTLVGGNGSGGWRDGDAGSARFSSLGALAFEPAGQLIWLDVGARSVRRISPAGYVTTLAATPSTIGSVDGVGAAARFSGVTHVASDSKGNLYVADRQRHVIRRVSPNGETTVFAGVPGVQNNTSTGAFRADAFDTPDSIAIDSKDVMYVIDAQRIVKVKGGAMTTLFTLGKEIGFTYDVAVDLDGNLAVAGSYKALILAPSGKIIREIGVSDFSRELDANRGGALPTPRGVAFDRAGNLYLADAYGHVIFKVAKDGPLSVFAGTSGIAGDQDGAPGKASLGFYSQVQMTFVPNGDMYMTGHGKLRKVSPDGTVSTPALAWGDPSLISITYSNGLLKGMTRYAVMQTPLPQ</sequence>